<organism evidence="1 2">
    <name type="scientific">Prosthecobacter dejongeii</name>
    <dbReference type="NCBI Taxonomy" id="48465"/>
    <lineage>
        <taxon>Bacteria</taxon>
        <taxon>Pseudomonadati</taxon>
        <taxon>Verrucomicrobiota</taxon>
        <taxon>Verrucomicrobiia</taxon>
        <taxon>Verrucomicrobiales</taxon>
        <taxon>Verrucomicrobiaceae</taxon>
        <taxon>Prosthecobacter</taxon>
    </lineage>
</organism>
<accession>A0A7W8DS58</accession>
<comment type="caution">
    <text evidence="1">The sequence shown here is derived from an EMBL/GenBank/DDBJ whole genome shotgun (WGS) entry which is preliminary data.</text>
</comment>
<keyword evidence="2" id="KW-1185">Reference proteome</keyword>
<proteinExistence type="predicted"/>
<dbReference type="RefSeq" id="WP_184212834.1">
    <property type="nucleotide sequence ID" value="NZ_JACHIF010000012.1"/>
</dbReference>
<reference evidence="1 2" key="1">
    <citation type="submission" date="2020-08" db="EMBL/GenBank/DDBJ databases">
        <title>Genomic Encyclopedia of Type Strains, Phase IV (KMG-IV): sequencing the most valuable type-strain genomes for metagenomic binning, comparative biology and taxonomic classification.</title>
        <authorList>
            <person name="Goeker M."/>
        </authorList>
    </citation>
    <scope>NUCLEOTIDE SEQUENCE [LARGE SCALE GENOMIC DNA]</scope>
    <source>
        <strain evidence="1 2">DSM 12251</strain>
    </source>
</reference>
<name>A0A7W8DS58_9BACT</name>
<protein>
    <submittedName>
        <fullName evidence="1">Uncharacterized protein</fullName>
    </submittedName>
</protein>
<evidence type="ECO:0000313" key="1">
    <source>
        <dbReference type="EMBL" id="MBB5040293.1"/>
    </source>
</evidence>
<sequence>MKPCEEIAKFIAEAAGKEKLAGFHPSLSAARHLTKLLTKQKAGILSAKENEELQLLVKLDHVMSLAKAFATLRIKDPI</sequence>
<dbReference type="AlphaFoldDB" id="A0A7W8DS58"/>
<dbReference type="Proteomes" id="UP000534294">
    <property type="component" value="Unassembled WGS sequence"/>
</dbReference>
<evidence type="ECO:0000313" key="2">
    <source>
        <dbReference type="Proteomes" id="UP000534294"/>
    </source>
</evidence>
<dbReference type="EMBL" id="JACHIF010000012">
    <property type="protein sequence ID" value="MBB5040293.1"/>
    <property type="molecule type" value="Genomic_DNA"/>
</dbReference>
<gene>
    <name evidence="1" type="ORF">HNQ64_004574</name>
</gene>